<reference evidence="4 5" key="1">
    <citation type="submission" date="2017-01" db="EMBL/GenBank/DDBJ databases">
        <authorList>
            <consortium name="Urmite Genomes"/>
        </authorList>
    </citation>
    <scope>NUCLEOTIDE SEQUENCE [LARGE SCALE GENOMIC DNA]</scope>
    <source>
        <strain evidence="4 5">AB215</strain>
    </source>
</reference>
<name>A0A2U3P841_9MYCO</name>
<dbReference type="GO" id="GO:0006508">
    <property type="term" value="P:proteolysis"/>
    <property type="evidence" value="ECO:0007669"/>
    <property type="project" value="UniProtKB-KW"/>
</dbReference>
<dbReference type="InterPro" id="IPR039564">
    <property type="entry name" value="Peptidase_C39-like"/>
</dbReference>
<dbReference type="Proteomes" id="UP000240424">
    <property type="component" value="Unassembled WGS sequence"/>
</dbReference>
<evidence type="ECO:0000256" key="2">
    <source>
        <dbReference type="SAM" id="SignalP"/>
    </source>
</evidence>
<dbReference type="STRING" id="1841861.GCA_900157365_00430"/>
<gene>
    <name evidence="4" type="ORF">MNAB215_2113</name>
</gene>
<dbReference type="EMBL" id="FUEZ01000004">
    <property type="protein sequence ID" value="SPM39919.1"/>
    <property type="molecule type" value="Genomic_DNA"/>
</dbReference>
<evidence type="ECO:0000256" key="1">
    <source>
        <dbReference type="SAM" id="MobiDB-lite"/>
    </source>
</evidence>
<feature type="signal peptide" evidence="2">
    <location>
        <begin position="1"/>
        <end position="24"/>
    </location>
</feature>
<feature type="region of interest" description="Disordered" evidence="1">
    <location>
        <begin position="35"/>
        <end position="55"/>
    </location>
</feature>
<evidence type="ECO:0000259" key="3">
    <source>
        <dbReference type="Pfam" id="PF13529"/>
    </source>
</evidence>
<organism evidence="4 5">
    <name type="scientific">Mycobacterium numidiamassiliense</name>
    <dbReference type="NCBI Taxonomy" id="1841861"/>
    <lineage>
        <taxon>Bacteria</taxon>
        <taxon>Bacillati</taxon>
        <taxon>Actinomycetota</taxon>
        <taxon>Actinomycetes</taxon>
        <taxon>Mycobacteriales</taxon>
        <taxon>Mycobacteriaceae</taxon>
        <taxon>Mycobacterium</taxon>
    </lineage>
</organism>
<sequence>MTNTSTNRIATTASLGLTAALVTAAVAAGVIGSAGTAHSLPRAPTPNSDSGMHGDPAAAASYWRYQQQDFDCAEMAVADVVGEISGHSPSEDEVTGAAANIPSAAHPGPIYSGGRTSNKDLVPLLAHYGIPADVVHPGIDTLIRRLDQGRKMIVGVNDKILWNAPGNRSRENHFVVVIGIDTRANVVHVNDSGVEAGRDEQVRIATFEDAWSKSDNFTVVTR</sequence>
<keyword evidence="4" id="KW-0378">Hydrolase</keyword>
<dbReference type="GO" id="GO:0008233">
    <property type="term" value="F:peptidase activity"/>
    <property type="evidence" value="ECO:0007669"/>
    <property type="project" value="UniProtKB-KW"/>
</dbReference>
<evidence type="ECO:0000313" key="5">
    <source>
        <dbReference type="Proteomes" id="UP000240424"/>
    </source>
</evidence>
<keyword evidence="2" id="KW-0732">Signal</keyword>
<dbReference type="RefSeq" id="WP_077078812.1">
    <property type="nucleotide sequence ID" value="NZ_FUEZ01000004.1"/>
</dbReference>
<evidence type="ECO:0000313" key="4">
    <source>
        <dbReference type="EMBL" id="SPM39919.1"/>
    </source>
</evidence>
<keyword evidence="5" id="KW-1185">Reference proteome</keyword>
<keyword evidence="4" id="KW-0645">Protease</keyword>
<accession>A0A2U3P841</accession>
<proteinExistence type="predicted"/>
<feature type="chain" id="PRO_5038557617" evidence="2">
    <location>
        <begin position="25"/>
        <end position="222"/>
    </location>
</feature>
<protein>
    <submittedName>
        <fullName evidence="4">Papain-like cysteine protease AvrRpt2</fullName>
    </submittedName>
</protein>
<dbReference type="Pfam" id="PF13529">
    <property type="entry name" value="Peptidase_C39_2"/>
    <property type="match status" value="1"/>
</dbReference>
<dbReference type="AlphaFoldDB" id="A0A2U3P841"/>
<feature type="domain" description="Peptidase C39-like" evidence="3">
    <location>
        <begin position="70"/>
        <end position="192"/>
    </location>
</feature>
<dbReference type="OrthoDB" id="461196at2"/>
<dbReference type="Gene3D" id="3.90.70.10">
    <property type="entry name" value="Cysteine proteinases"/>
    <property type="match status" value="1"/>
</dbReference>